<dbReference type="EMBL" id="JAJJMB010000948">
    <property type="protein sequence ID" value="KAI3960308.1"/>
    <property type="molecule type" value="Genomic_DNA"/>
</dbReference>
<comment type="caution">
    <text evidence="1">The sequence shown here is derived from an EMBL/GenBank/DDBJ whole genome shotgun (WGS) entry which is preliminary data.</text>
</comment>
<organism evidence="1 2">
    <name type="scientific">Papaver atlanticum</name>
    <dbReference type="NCBI Taxonomy" id="357466"/>
    <lineage>
        <taxon>Eukaryota</taxon>
        <taxon>Viridiplantae</taxon>
        <taxon>Streptophyta</taxon>
        <taxon>Embryophyta</taxon>
        <taxon>Tracheophyta</taxon>
        <taxon>Spermatophyta</taxon>
        <taxon>Magnoliopsida</taxon>
        <taxon>Ranunculales</taxon>
        <taxon>Papaveraceae</taxon>
        <taxon>Papaveroideae</taxon>
        <taxon>Papaver</taxon>
    </lineage>
</organism>
<accession>A0AAD4XZ20</accession>
<evidence type="ECO:0000313" key="1">
    <source>
        <dbReference type="EMBL" id="KAI3960308.1"/>
    </source>
</evidence>
<sequence>MIMVYFVVDEQNRLERRLDEMQETRDTADKVLSQLNTVLQQAELARKDREKIVAFLKNISAAVHTSEK</sequence>
<evidence type="ECO:0000313" key="2">
    <source>
        <dbReference type="Proteomes" id="UP001202328"/>
    </source>
</evidence>
<dbReference type="Proteomes" id="UP001202328">
    <property type="component" value="Unassembled WGS sequence"/>
</dbReference>
<gene>
    <name evidence="1" type="ORF">MKW98_017032</name>
</gene>
<name>A0AAD4XZ20_9MAGN</name>
<dbReference type="AlphaFoldDB" id="A0AAD4XZ20"/>
<reference evidence="1" key="1">
    <citation type="submission" date="2022-04" db="EMBL/GenBank/DDBJ databases">
        <title>A functionally conserved STORR gene fusion in Papaver species that diverged 16.8 million years ago.</title>
        <authorList>
            <person name="Catania T."/>
        </authorList>
    </citation>
    <scope>NUCLEOTIDE SEQUENCE</scope>
    <source>
        <strain evidence="1">S-188037</strain>
    </source>
</reference>
<proteinExistence type="predicted"/>
<protein>
    <submittedName>
        <fullName evidence="1">Uncharacterized protein</fullName>
    </submittedName>
</protein>
<keyword evidence="2" id="KW-1185">Reference proteome</keyword>